<evidence type="ECO:0000313" key="6">
    <source>
        <dbReference type="Proteomes" id="UP000051155"/>
    </source>
</evidence>
<comment type="caution">
    <text evidence="5">The sequence shown here is derived from an EMBL/GenBank/DDBJ whole genome shotgun (WGS) entry which is preliminary data.</text>
</comment>
<dbReference type="PATRIC" id="fig|1423812.3.peg.1293"/>
<dbReference type="PROSITE" id="PS50949">
    <property type="entry name" value="HTH_GNTR"/>
    <property type="match status" value="1"/>
</dbReference>
<keyword evidence="6" id="KW-1185">Reference proteome</keyword>
<dbReference type="Proteomes" id="UP000051155">
    <property type="component" value="Unassembled WGS sequence"/>
</dbReference>
<evidence type="ECO:0000256" key="1">
    <source>
        <dbReference type="ARBA" id="ARBA00023015"/>
    </source>
</evidence>
<dbReference type="GO" id="GO:0003677">
    <property type="term" value="F:DNA binding"/>
    <property type="evidence" value="ECO:0007669"/>
    <property type="project" value="UniProtKB-KW"/>
</dbReference>
<dbReference type="CDD" id="cd07377">
    <property type="entry name" value="WHTH_GntR"/>
    <property type="match status" value="1"/>
</dbReference>
<evidence type="ECO:0000313" key="5">
    <source>
        <dbReference type="EMBL" id="KRL36519.1"/>
    </source>
</evidence>
<keyword evidence="3" id="KW-0804">Transcription</keyword>
<dbReference type="SUPFAM" id="SSF46785">
    <property type="entry name" value="Winged helix' DNA-binding domain"/>
    <property type="match status" value="1"/>
</dbReference>
<name>A0A0R1PVD2_9LACO</name>
<keyword evidence="1" id="KW-0805">Transcription regulation</keyword>
<dbReference type="SMART" id="SM00345">
    <property type="entry name" value="HTH_GNTR"/>
    <property type="match status" value="1"/>
</dbReference>
<dbReference type="AlphaFoldDB" id="A0A0R1PVD2"/>
<dbReference type="Pfam" id="PF00392">
    <property type="entry name" value="GntR"/>
    <property type="match status" value="1"/>
</dbReference>
<dbReference type="InterPro" id="IPR000524">
    <property type="entry name" value="Tscrpt_reg_HTH_GntR"/>
</dbReference>
<evidence type="ECO:0000256" key="2">
    <source>
        <dbReference type="ARBA" id="ARBA00023125"/>
    </source>
</evidence>
<dbReference type="InterPro" id="IPR036390">
    <property type="entry name" value="WH_DNA-bd_sf"/>
</dbReference>
<reference evidence="5 6" key="1">
    <citation type="journal article" date="2015" name="Genome Announc.">
        <title>Expanding the biotechnology potential of lactobacilli through comparative genomics of 213 strains and associated genera.</title>
        <authorList>
            <person name="Sun Z."/>
            <person name="Harris H.M."/>
            <person name="McCann A."/>
            <person name="Guo C."/>
            <person name="Argimon S."/>
            <person name="Zhang W."/>
            <person name="Yang X."/>
            <person name="Jeffery I.B."/>
            <person name="Cooney J.C."/>
            <person name="Kagawa T.F."/>
            <person name="Liu W."/>
            <person name="Song Y."/>
            <person name="Salvetti E."/>
            <person name="Wrobel A."/>
            <person name="Rasinkangas P."/>
            <person name="Parkhill J."/>
            <person name="Rea M.C."/>
            <person name="O'Sullivan O."/>
            <person name="Ritari J."/>
            <person name="Douillard F.P."/>
            <person name="Paul Ross R."/>
            <person name="Yang R."/>
            <person name="Briner A.E."/>
            <person name="Felis G.E."/>
            <person name="de Vos W.M."/>
            <person name="Barrangou R."/>
            <person name="Klaenhammer T.R."/>
            <person name="Caufield P.W."/>
            <person name="Cui Y."/>
            <person name="Zhang H."/>
            <person name="O'Toole P.W."/>
        </authorList>
    </citation>
    <scope>NUCLEOTIDE SEQUENCE [LARGE SCALE GENOMIC DNA]</scope>
    <source>
        <strain evidence="5 6">DSM 19971</strain>
    </source>
</reference>
<dbReference type="PANTHER" id="PTHR38445:SF10">
    <property type="entry name" value="GNTR-FAMILY TRANSCRIPTIONAL REGULATOR"/>
    <property type="match status" value="1"/>
</dbReference>
<dbReference type="InterPro" id="IPR036388">
    <property type="entry name" value="WH-like_DNA-bd_sf"/>
</dbReference>
<sequence length="127" mass="14557">MDDEVKKMRFNFNSSEPIYLQVAQQIQDAIFTKTYAEGEQIPSTTEISRDFHINPATVLKGMNLLVADGLIEKKRGIGMFVVEGAQGKIVEKRREFFYQDEVVKLISEAKKLQISQEELVDLIKRGF</sequence>
<organism evidence="5 6">
    <name type="scientific">Liquorilactobacillus uvarum DSM 19971</name>
    <dbReference type="NCBI Taxonomy" id="1423812"/>
    <lineage>
        <taxon>Bacteria</taxon>
        <taxon>Bacillati</taxon>
        <taxon>Bacillota</taxon>
        <taxon>Bacilli</taxon>
        <taxon>Lactobacillales</taxon>
        <taxon>Lactobacillaceae</taxon>
        <taxon>Liquorilactobacillus</taxon>
    </lineage>
</organism>
<accession>A0A0R1PVD2</accession>
<proteinExistence type="predicted"/>
<dbReference type="OrthoDB" id="162505at2"/>
<evidence type="ECO:0000259" key="4">
    <source>
        <dbReference type="PROSITE" id="PS50949"/>
    </source>
</evidence>
<dbReference type="Gene3D" id="1.10.10.10">
    <property type="entry name" value="Winged helix-like DNA-binding domain superfamily/Winged helix DNA-binding domain"/>
    <property type="match status" value="1"/>
</dbReference>
<feature type="domain" description="HTH gntR-type" evidence="4">
    <location>
        <begin position="16"/>
        <end position="84"/>
    </location>
</feature>
<protein>
    <submittedName>
        <fullName evidence="5">GntR family transcriptional regulator</fullName>
    </submittedName>
</protein>
<dbReference type="EMBL" id="AZEG01000026">
    <property type="protein sequence ID" value="KRL36519.1"/>
    <property type="molecule type" value="Genomic_DNA"/>
</dbReference>
<gene>
    <name evidence="5" type="ORF">FD20_GL001210</name>
</gene>
<dbReference type="GO" id="GO:0003700">
    <property type="term" value="F:DNA-binding transcription factor activity"/>
    <property type="evidence" value="ECO:0007669"/>
    <property type="project" value="InterPro"/>
</dbReference>
<evidence type="ECO:0000256" key="3">
    <source>
        <dbReference type="ARBA" id="ARBA00023163"/>
    </source>
</evidence>
<keyword evidence="2" id="KW-0238">DNA-binding</keyword>
<dbReference type="STRING" id="1423812.FD20_GL001210"/>
<dbReference type="PANTHER" id="PTHR38445">
    <property type="entry name" value="HTH-TYPE TRANSCRIPTIONAL REPRESSOR YTRA"/>
    <property type="match status" value="1"/>
</dbReference>